<dbReference type="Proteomes" id="UP000824633">
    <property type="component" value="Chromosome"/>
</dbReference>
<keyword evidence="1" id="KW-1133">Transmembrane helix</keyword>
<gene>
    <name evidence="2" type="ORF">psyc5s11_42560</name>
</gene>
<evidence type="ECO:0000313" key="3">
    <source>
        <dbReference type="Proteomes" id="UP000824633"/>
    </source>
</evidence>
<organism evidence="2 3">
    <name type="scientific">Clostridium gelidum</name>
    <dbReference type="NCBI Taxonomy" id="704125"/>
    <lineage>
        <taxon>Bacteria</taxon>
        <taxon>Bacillati</taxon>
        <taxon>Bacillota</taxon>
        <taxon>Clostridia</taxon>
        <taxon>Eubacteriales</taxon>
        <taxon>Clostridiaceae</taxon>
        <taxon>Clostridium</taxon>
    </lineage>
</organism>
<keyword evidence="1" id="KW-0472">Membrane</keyword>
<reference evidence="3" key="1">
    <citation type="submission" date="2021-07" db="EMBL/GenBank/DDBJ databases">
        <title>Complete genome sequencing of a Clostridium isolate.</title>
        <authorList>
            <person name="Ueki A."/>
            <person name="Tonouchi A."/>
        </authorList>
    </citation>
    <scope>NUCLEOTIDE SEQUENCE [LARGE SCALE GENOMIC DNA]</scope>
    <source>
        <strain evidence="3">C5S11</strain>
    </source>
</reference>
<protein>
    <submittedName>
        <fullName evidence="2">Uncharacterized protein</fullName>
    </submittedName>
</protein>
<accession>A0ABN6J1F8</accession>
<keyword evidence="3" id="KW-1185">Reference proteome</keyword>
<dbReference type="EMBL" id="AP024849">
    <property type="protein sequence ID" value="BCZ48189.1"/>
    <property type="molecule type" value="Genomic_DNA"/>
</dbReference>
<name>A0ABN6J1F8_9CLOT</name>
<evidence type="ECO:0000313" key="2">
    <source>
        <dbReference type="EMBL" id="BCZ48189.1"/>
    </source>
</evidence>
<keyword evidence="1" id="KW-0812">Transmembrane</keyword>
<proteinExistence type="predicted"/>
<feature type="transmembrane region" description="Helical" evidence="1">
    <location>
        <begin position="15"/>
        <end position="39"/>
    </location>
</feature>
<sequence>MYIFTRVDNFELKSVYVNIVYIMIIALVTFVSTLVNFVFKQFIKKTVEFELQE</sequence>
<evidence type="ECO:0000256" key="1">
    <source>
        <dbReference type="SAM" id="Phobius"/>
    </source>
</evidence>